<dbReference type="InterPro" id="IPR006594">
    <property type="entry name" value="LisH"/>
</dbReference>
<proteinExistence type="predicted"/>
<evidence type="ECO:0000313" key="3">
    <source>
        <dbReference type="EMBL" id="KAK9838052.1"/>
    </source>
</evidence>
<protein>
    <recommendedName>
        <fullName evidence="5">Ran-binding protein 10</fullName>
    </recommendedName>
</protein>
<dbReference type="PANTHER" id="PTHR12864">
    <property type="entry name" value="RAN BINDING PROTEIN 9-RELATED"/>
    <property type="match status" value="1"/>
</dbReference>
<dbReference type="InterPro" id="IPR003877">
    <property type="entry name" value="SPRY_dom"/>
</dbReference>
<dbReference type="InterPro" id="IPR013144">
    <property type="entry name" value="CRA_dom"/>
</dbReference>
<dbReference type="Proteomes" id="UP001438707">
    <property type="component" value="Unassembled WGS sequence"/>
</dbReference>
<dbReference type="PROSITE" id="PS50896">
    <property type="entry name" value="LISH"/>
    <property type="match status" value="1"/>
</dbReference>
<dbReference type="EMBL" id="JALJOS010000006">
    <property type="protein sequence ID" value="KAK9838052.1"/>
    <property type="molecule type" value="Genomic_DNA"/>
</dbReference>
<dbReference type="SMART" id="SM00668">
    <property type="entry name" value="CTLH"/>
    <property type="match status" value="1"/>
</dbReference>
<dbReference type="Gene3D" id="2.60.120.920">
    <property type="match status" value="1"/>
</dbReference>
<dbReference type="InterPro" id="IPR001870">
    <property type="entry name" value="B30.2/SPRY"/>
</dbReference>
<dbReference type="InterPro" id="IPR013320">
    <property type="entry name" value="ConA-like_dom_sf"/>
</dbReference>
<dbReference type="PROSITE" id="PS50188">
    <property type="entry name" value="B302_SPRY"/>
    <property type="match status" value="1"/>
</dbReference>
<evidence type="ECO:0000259" key="1">
    <source>
        <dbReference type="PROSITE" id="PS50188"/>
    </source>
</evidence>
<organism evidence="3 4">
    <name type="scientific">Apatococcus lobatus</name>
    <dbReference type="NCBI Taxonomy" id="904363"/>
    <lineage>
        <taxon>Eukaryota</taxon>
        <taxon>Viridiplantae</taxon>
        <taxon>Chlorophyta</taxon>
        <taxon>core chlorophytes</taxon>
        <taxon>Trebouxiophyceae</taxon>
        <taxon>Chlorellales</taxon>
        <taxon>Chlorellaceae</taxon>
        <taxon>Apatococcus</taxon>
    </lineage>
</organism>
<dbReference type="AlphaFoldDB" id="A0AAW1RXK8"/>
<keyword evidence="4" id="KW-1185">Reference proteome</keyword>
<dbReference type="Pfam" id="PF10607">
    <property type="entry name" value="CTLH"/>
    <property type="match status" value="1"/>
</dbReference>
<dbReference type="InterPro" id="IPR050618">
    <property type="entry name" value="Ubq-SigPath_Reg"/>
</dbReference>
<dbReference type="InterPro" id="IPR044736">
    <property type="entry name" value="Gid1/RanBPM/SPLA_SPRY"/>
</dbReference>
<dbReference type="SMART" id="SM00757">
    <property type="entry name" value="CRA"/>
    <property type="match status" value="1"/>
</dbReference>
<dbReference type="InterPro" id="IPR006595">
    <property type="entry name" value="CTLH_C"/>
</dbReference>
<reference evidence="3 4" key="1">
    <citation type="journal article" date="2024" name="Nat. Commun.">
        <title>Phylogenomics reveals the evolutionary origins of lichenization in chlorophyte algae.</title>
        <authorList>
            <person name="Puginier C."/>
            <person name="Libourel C."/>
            <person name="Otte J."/>
            <person name="Skaloud P."/>
            <person name="Haon M."/>
            <person name="Grisel S."/>
            <person name="Petersen M."/>
            <person name="Berrin J.G."/>
            <person name="Delaux P.M."/>
            <person name="Dal Grande F."/>
            <person name="Keller J."/>
        </authorList>
    </citation>
    <scope>NUCLEOTIDE SEQUENCE [LARGE SCALE GENOMIC DNA]</scope>
    <source>
        <strain evidence="3 4">SAG 2145</strain>
    </source>
</reference>
<dbReference type="SMART" id="SM00449">
    <property type="entry name" value="SPRY"/>
    <property type="match status" value="1"/>
</dbReference>
<name>A0AAW1RXK8_9CHLO</name>
<evidence type="ECO:0000313" key="4">
    <source>
        <dbReference type="Proteomes" id="UP001438707"/>
    </source>
</evidence>
<dbReference type="SUPFAM" id="SSF49899">
    <property type="entry name" value="Concanavalin A-like lectins/glucanases"/>
    <property type="match status" value="1"/>
</dbReference>
<dbReference type="PROSITE" id="PS50897">
    <property type="entry name" value="CTLH"/>
    <property type="match status" value="1"/>
</dbReference>
<sequence>MKQRRPAPSLPQANTGNWLDDPAFRLYVMQHVVQLVETLKGYFQAIIFATPASFAKITLNTSKNALLAQQEPERLSSLEPALPQEELTATELNTTNYGSFLEVSKDKLTVVYTGSGHRTHDNDVGSIQGNRPVPRRRLVYYFELIVENRGSGGFIGIGFTTSSFKLCRQPGWEPHSWGYHGDDGKKFGCGQEPEAFGPTFTEGDIVGAGIHLERQEMFFTKNGKRLGIAFHKVFASEQALFPTVGLHSHNESVTLNFGQKPYRFDIQGYIQEERQSKSLAVQGTPVPAGVSHQLVRDYLLYYGYADTLQAFEAASGLDPGCEAGSSERGIHDHMLELRQEVRQLLREGQVLRALERIGRTCREVVTSTLDHKTSAAWFYLRCQHFIELIRQGELKEAVDWASNQLAPLQGQEGPTQPGWDAMLRDLVALLAYEDPAKSPLRELMSQAQREATADAVNAAIMMHAGQGSFPCVEPPPEMKQSGLETVLRQLVAVQAKAHEANGGHGEAFKLSHHFSR</sequence>
<accession>A0AAW1RXK8</accession>
<dbReference type="CDD" id="cd12885">
    <property type="entry name" value="SPRY_RanBP_like"/>
    <property type="match status" value="1"/>
</dbReference>
<feature type="domain" description="CTLH" evidence="2">
    <location>
        <begin position="334"/>
        <end position="396"/>
    </location>
</feature>
<gene>
    <name evidence="3" type="ORF">WJX74_010620</name>
</gene>
<evidence type="ECO:0000259" key="2">
    <source>
        <dbReference type="PROSITE" id="PS50897"/>
    </source>
</evidence>
<evidence type="ECO:0008006" key="5">
    <source>
        <dbReference type="Google" id="ProtNLM"/>
    </source>
</evidence>
<dbReference type="InterPro" id="IPR043136">
    <property type="entry name" value="B30.2/SPRY_sf"/>
</dbReference>
<feature type="domain" description="B30.2/SPRY" evidence="1">
    <location>
        <begin position="70"/>
        <end position="262"/>
    </location>
</feature>
<comment type="caution">
    <text evidence="3">The sequence shown here is derived from an EMBL/GenBank/DDBJ whole genome shotgun (WGS) entry which is preliminary data.</text>
</comment>
<dbReference type="Pfam" id="PF00622">
    <property type="entry name" value="SPRY"/>
    <property type="match status" value="1"/>
</dbReference>
<dbReference type="InterPro" id="IPR024964">
    <property type="entry name" value="CTLH/CRA"/>
</dbReference>